<feature type="transmembrane region" description="Helical" evidence="6">
    <location>
        <begin position="6"/>
        <end position="37"/>
    </location>
</feature>
<feature type="transmembrane region" description="Helical" evidence="6">
    <location>
        <begin position="185"/>
        <end position="206"/>
    </location>
</feature>
<proteinExistence type="inferred from homology"/>
<name>A0A4V1Q7P6_9ACTN</name>
<evidence type="ECO:0000256" key="3">
    <source>
        <dbReference type="ARBA" id="ARBA00022692"/>
    </source>
</evidence>
<evidence type="ECO:0000313" key="8">
    <source>
        <dbReference type="Proteomes" id="UP000290624"/>
    </source>
</evidence>
<reference evidence="7 8" key="1">
    <citation type="submission" date="2018-01" db="EMBL/GenBank/DDBJ databases">
        <title>Lactibacter flavus gen. nov., sp. nov., a novel bacterium of the family Propionibacteriaceae isolated from raw milk and dairy products.</title>
        <authorList>
            <person name="Wenning M."/>
            <person name="Breitenwieser F."/>
            <person name="Huptas C."/>
            <person name="von Neubeck M."/>
            <person name="Busse H.-J."/>
            <person name="Scherer S."/>
        </authorList>
    </citation>
    <scope>NUCLEOTIDE SEQUENCE [LARGE SCALE GENOMIC DNA]</scope>
    <source>
        <strain evidence="7 8">VG341</strain>
    </source>
</reference>
<feature type="transmembrane region" description="Helical" evidence="6">
    <location>
        <begin position="212"/>
        <end position="232"/>
    </location>
</feature>
<gene>
    <name evidence="7" type="ORF">C1706_00680</name>
</gene>
<feature type="transmembrane region" description="Helical" evidence="6">
    <location>
        <begin position="239"/>
        <end position="266"/>
    </location>
</feature>
<organism evidence="7 8">
    <name type="scientific">Propioniciclava flava</name>
    <dbReference type="NCBI Taxonomy" id="2072026"/>
    <lineage>
        <taxon>Bacteria</taxon>
        <taxon>Bacillati</taxon>
        <taxon>Actinomycetota</taxon>
        <taxon>Actinomycetes</taxon>
        <taxon>Propionibacteriales</taxon>
        <taxon>Propionibacteriaceae</taxon>
        <taxon>Propioniciclava</taxon>
    </lineage>
</organism>
<comment type="similarity">
    <text evidence="2">Belongs to the autoinducer-2 exporter (AI-2E) (TC 2.A.86) family.</text>
</comment>
<keyword evidence="4 6" id="KW-1133">Transmembrane helix</keyword>
<dbReference type="Pfam" id="PF01594">
    <property type="entry name" value="AI-2E_transport"/>
    <property type="match status" value="1"/>
</dbReference>
<dbReference type="GO" id="GO:0016020">
    <property type="term" value="C:membrane"/>
    <property type="evidence" value="ECO:0007669"/>
    <property type="project" value="UniProtKB-SubCell"/>
</dbReference>
<sequence length="328" mass="34440">MGGLLAFGMLAALSALQSVVLMGVLSLFLALGLNPAVEWFTRRGAPRGLAVAIVALTLVALLVLGAWAVLPLLTEQVNALVLSFPAYLQGLRENPSVADLDAQFQLINRASQALTSGAWVEGMFGGILGAGVAIVNVLFSAFVTLVLTLWFLAFLPGIKNTIYQLAPASRRPRVRYLAGEVFRRIGGYMSGLFLVVSLAAGSAFIFLNLVGLGSYSLALAVVVAGFAFIPLVGPTIAMLIVAVVAFSTSVTTGVITVVFFLVYQQIDAYLIQPRIFQRSVNVPGPLIVIAALSGGILFGIPGALIAIPTVASALLIYREVLIPALDRA</sequence>
<dbReference type="Proteomes" id="UP000290624">
    <property type="component" value="Unassembled WGS sequence"/>
</dbReference>
<evidence type="ECO:0000256" key="1">
    <source>
        <dbReference type="ARBA" id="ARBA00004141"/>
    </source>
</evidence>
<evidence type="ECO:0000256" key="6">
    <source>
        <dbReference type="SAM" id="Phobius"/>
    </source>
</evidence>
<feature type="transmembrane region" description="Helical" evidence="6">
    <location>
        <begin position="286"/>
        <end position="317"/>
    </location>
</feature>
<keyword evidence="3 6" id="KW-0812">Transmembrane</keyword>
<accession>A0A4V1Q7P6</accession>
<evidence type="ECO:0000313" key="7">
    <source>
        <dbReference type="EMBL" id="RXW33318.1"/>
    </source>
</evidence>
<evidence type="ECO:0000256" key="5">
    <source>
        <dbReference type="ARBA" id="ARBA00023136"/>
    </source>
</evidence>
<keyword evidence="5 6" id="KW-0472">Membrane</keyword>
<dbReference type="EMBL" id="PPCV01000001">
    <property type="protein sequence ID" value="RXW33318.1"/>
    <property type="molecule type" value="Genomic_DNA"/>
</dbReference>
<evidence type="ECO:0000256" key="2">
    <source>
        <dbReference type="ARBA" id="ARBA00009773"/>
    </source>
</evidence>
<keyword evidence="8" id="KW-1185">Reference proteome</keyword>
<protein>
    <submittedName>
        <fullName evidence="7">AI-2E family transporter</fullName>
    </submittedName>
</protein>
<feature type="transmembrane region" description="Helical" evidence="6">
    <location>
        <begin position="127"/>
        <end position="155"/>
    </location>
</feature>
<comment type="caution">
    <text evidence="7">The sequence shown here is derived from an EMBL/GenBank/DDBJ whole genome shotgun (WGS) entry which is preliminary data.</text>
</comment>
<feature type="transmembrane region" description="Helical" evidence="6">
    <location>
        <begin position="49"/>
        <end position="70"/>
    </location>
</feature>
<dbReference type="AlphaFoldDB" id="A0A4V1Q7P6"/>
<comment type="subcellular location">
    <subcellularLocation>
        <location evidence="1">Membrane</location>
        <topology evidence="1">Multi-pass membrane protein</topology>
    </subcellularLocation>
</comment>
<dbReference type="InterPro" id="IPR002549">
    <property type="entry name" value="AI-2E-like"/>
</dbReference>
<evidence type="ECO:0000256" key="4">
    <source>
        <dbReference type="ARBA" id="ARBA00022989"/>
    </source>
</evidence>